<keyword evidence="3" id="KW-1185">Reference proteome</keyword>
<dbReference type="InterPro" id="IPR049012">
    <property type="entry name" value="Mutator_transp_dom"/>
</dbReference>
<name>A0A5N4B126_PHOPY</name>
<organism evidence="2 3">
    <name type="scientific">Photinus pyralis</name>
    <name type="common">Common eastern firefly</name>
    <name type="synonym">Lampyris pyralis</name>
    <dbReference type="NCBI Taxonomy" id="7054"/>
    <lineage>
        <taxon>Eukaryota</taxon>
        <taxon>Metazoa</taxon>
        <taxon>Ecdysozoa</taxon>
        <taxon>Arthropoda</taxon>
        <taxon>Hexapoda</taxon>
        <taxon>Insecta</taxon>
        <taxon>Pterygota</taxon>
        <taxon>Neoptera</taxon>
        <taxon>Endopterygota</taxon>
        <taxon>Coleoptera</taxon>
        <taxon>Polyphaga</taxon>
        <taxon>Elateriformia</taxon>
        <taxon>Elateroidea</taxon>
        <taxon>Lampyridae</taxon>
        <taxon>Lampyrinae</taxon>
        <taxon>Photinus</taxon>
    </lineage>
</organism>
<evidence type="ECO:0000259" key="1">
    <source>
        <dbReference type="Pfam" id="PF20700"/>
    </source>
</evidence>
<protein>
    <recommendedName>
        <fullName evidence="1">Mutator-like transposase domain-containing protein</fullName>
    </recommendedName>
</protein>
<feature type="domain" description="Mutator-like transposase" evidence="1">
    <location>
        <begin position="2"/>
        <end position="84"/>
    </location>
</feature>
<proteinExistence type="predicted"/>
<gene>
    <name evidence="2" type="ORF">PPYR_00267</name>
</gene>
<evidence type="ECO:0000313" key="3">
    <source>
        <dbReference type="Proteomes" id="UP000327044"/>
    </source>
</evidence>
<dbReference type="InParanoid" id="A0A5N4B126"/>
<dbReference type="Proteomes" id="UP000327044">
    <property type="component" value="Unassembled WGS sequence"/>
</dbReference>
<accession>A0A5N4B126</accession>
<sequence>MECTNHALKNYGKHLRSIKSDTGISLAGRKLLTLLQIKKLTKRAKCSIYEHAKNGQNIELLQMDLINGLHHVYGDHSKCREEICNNIGDDSNNKISQLKASLIYNHIKGSVNLLAKKAHLLIANENNNAAERLMNIVARFNMGKRLNLIQRNSYGTRVYLAVLRYNSGHNWSISAWKTYSTEVQESTSKNSLLSNRLRLRAKLNEGFLKLLRHVKSSTARH</sequence>
<dbReference type="Pfam" id="PF20700">
    <property type="entry name" value="Mutator"/>
    <property type="match status" value="1"/>
</dbReference>
<dbReference type="EMBL" id="VVIM01000001">
    <property type="protein sequence ID" value="KAB0803297.1"/>
    <property type="molecule type" value="Genomic_DNA"/>
</dbReference>
<reference evidence="2 3" key="1">
    <citation type="journal article" date="2018" name="Elife">
        <title>Firefly genomes illuminate parallel origins of bioluminescence in beetles.</title>
        <authorList>
            <person name="Fallon T.R."/>
            <person name="Lower S.E."/>
            <person name="Chang C.H."/>
            <person name="Bessho-Uehara M."/>
            <person name="Martin G.J."/>
            <person name="Bewick A.J."/>
            <person name="Behringer M."/>
            <person name="Debat H.J."/>
            <person name="Wong I."/>
            <person name="Day J.C."/>
            <person name="Suvorov A."/>
            <person name="Silva C.J."/>
            <person name="Stanger-Hall K.F."/>
            <person name="Hall D.W."/>
            <person name="Schmitz R.J."/>
            <person name="Nelson D.R."/>
            <person name="Lewis S.M."/>
            <person name="Shigenobu S."/>
            <person name="Bybee S.M."/>
            <person name="Larracuente A.M."/>
            <person name="Oba Y."/>
            <person name="Weng J.K."/>
        </authorList>
    </citation>
    <scope>NUCLEOTIDE SEQUENCE [LARGE SCALE GENOMIC DNA]</scope>
    <source>
        <strain evidence="2">1611_PpyrPB1</strain>
        <tissue evidence="2">Whole body</tissue>
    </source>
</reference>
<evidence type="ECO:0000313" key="2">
    <source>
        <dbReference type="EMBL" id="KAB0803297.1"/>
    </source>
</evidence>
<comment type="caution">
    <text evidence="2">The sequence shown here is derived from an EMBL/GenBank/DDBJ whole genome shotgun (WGS) entry which is preliminary data.</text>
</comment>
<dbReference type="AlphaFoldDB" id="A0A5N4B126"/>